<evidence type="ECO:0000313" key="2">
    <source>
        <dbReference type="Proteomes" id="UP000014974"/>
    </source>
</evidence>
<dbReference type="Proteomes" id="UP000014974">
    <property type="component" value="Unassembled WGS sequence"/>
</dbReference>
<gene>
    <name evidence="1" type="ORF">ADICYQ_4409</name>
</gene>
<sequence length="59" mass="6555">MSSKLTNAEILFPINRQPENGTKEQKTLIYHEVIHSHHATYCVVLIHAALLSTLGKLSG</sequence>
<comment type="caution">
    <text evidence="1">The sequence shown here is derived from an EMBL/GenBank/DDBJ whole genome shotgun (WGS) entry which is preliminary data.</text>
</comment>
<reference evidence="1 2" key="1">
    <citation type="journal article" date="2013" name="Genome Announc.">
        <title>Draft Genome Sequence of Cyclobacterium qasimii Strain M12-11BT, Isolated from Arctic Marine Sediment.</title>
        <authorList>
            <person name="Shivaji S."/>
            <person name="Ara S."/>
            <person name="Singh A."/>
            <person name="Kumar Pinnaka A."/>
        </authorList>
    </citation>
    <scope>NUCLEOTIDE SEQUENCE [LARGE SCALE GENOMIC DNA]</scope>
    <source>
        <strain evidence="1 2">M12-11B</strain>
    </source>
</reference>
<protein>
    <submittedName>
        <fullName evidence="1">Uncharacterized protein</fullName>
    </submittedName>
</protein>
<dbReference type="STRING" id="641524.ADICYQ_4409"/>
<evidence type="ECO:0000313" key="1">
    <source>
        <dbReference type="EMBL" id="EPR66647.1"/>
    </source>
</evidence>
<name>S7VAS8_9BACT</name>
<dbReference type="EMBL" id="ATNM01000143">
    <property type="protein sequence ID" value="EPR66647.1"/>
    <property type="molecule type" value="Genomic_DNA"/>
</dbReference>
<proteinExistence type="predicted"/>
<organism evidence="1 2">
    <name type="scientific">Cyclobacterium qasimii M12-11B</name>
    <dbReference type="NCBI Taxonomy" id="641524"/>
    <lineage>
        <taxon>Bacteria</taxon>
        <taxon>Pseudomonadati</taxon>
        <taxon>Bacteroidota</taxon>
        <taxon>Cytophagia</taxon>
        <taxon>Cytophagales</taxon>
        <taxon>Cyclobacteriaceae</taxon>
        <taxon>Cyclobacterium</taxon>
    </lineage>
</organism>
<dbReference type="AlphaFoldDB" id="S7VAS8"/>
<accession>S7VAS8</accession>